<comment type="caution">
    <text evidence="2">The sequence shown here is derived from an EMBL/GenBank/DDBJ whole genome shotgun (WGS) entry which is preliminary data.</text>
</comment>
<dbReference type="PANTHER" id="PTHR12689:SF4">
    <property type="entry name" value="PROTEIN AAR2 HOMOLOG"/>
    <property type="match status" value="1"/>
</dbReference>
<dbReference type="PROSITE" id="PS51257">
    <property type="entry name" value="PROKAR_LIPOPROTEIN"/>
    <property type="match status" value="1"/>
</dbReference>
<dbReference type="Pfam" id="PF05282">
    <property type="entry name" value="AAR2"/>
    <property type="match status" value="1"/>
</dbReference>
<feature type="domain" description="AAR2 C-terminal" evidence="1">
    <location>
        <begin position="61"/>
        <end position="246"/>
    </location>
</feature>
<evidence type="ECO:0000259" key="1">
    <source>
        <dbReference type="Pfam" id="PF05282"/>
    </source>
</evidence>
<evidence type="ECO:0000313" key="2">
    <source>
        <dbReference type="EMBL" id="GIL64628.1"/>
    </source>
</evidence>
<dbReference type="CDD" id="cd13778">
    <property type="entry name" value="Aar2_C"/>
    <property type="match status" value="1"/>
</dbReference>
<evidence type="ECO:0000313" key="3">
    <source>
        <dbReference type="Proteomes" id="UP000747399"/>
    </source>
</evidence>
<name>A0A8J4F8Q9_9CHLO</name>
<dbReference type="PANTHER" id="PTHR12689">
    <property type="entry name" value="A1 CISTRON SPLICING FACTOR AAR2-RELATED"/>
    <property type="match status" value="1"/>
</dbReference>
<dbReference type="InterPro" id="IPR038514">
    <property type="entry name" value="AAR2_C_sf"/>
</dbReference>
<dbReference type="AlphaFoldDB" id="A0A8J4F8Q9"/>
<sequence>MVSRCGNCLHLAPRTRHRHPAPVPSLTSVGGIGCAFHISIALPIVRLAAQSTPTWPGLTSAGLNPKQLTALNMDRSHQLEALAAARWGGNVVAVVGEMQFAFIAFVFGQSLRGFDQWRALVTLMFNCEQAALGKHAATFAIFLAALRAQLSIALSDAAPLAAPGRSANCGAQGDDAVASGFATQGASLVEEVLLGVSGRDCFLRHHLAAFIEVIREAGAGVVDPRIQHELTQLRAVLDRALGWQFDGIQILGDDDDEYAPVVVELGPGDDTEVATLAEEGV</sequence>
<accession>A0A8J4F8Q9</accession>
<dbReference type="InterPro" id="IPR007946">
    <property type="entry name" value="AAR2"/>
</dbReference>
<reference evidence="2" key="1">
    <citation type="journal article" date="2021" name="Proc. Natl. Acad. Sci. U.S.A.">
        <title>Three genomes in the algal genus Volvox reveal the fate of a haploid sex-determining region after a transition to homothallism.</title>
        <authorList>
            <person name="Yamamoto K."/>
            <person name="Hamaji T."/>
            <person name="Kawai-Toyooka H."/>
            <person name="Matsuzaki R."/>
            <person name="Takahashi F."/>
            <person name="Nishimura Y."/>
            <person name="Kawachi M."/>
            <person name="Noguchi H."/>
            <person name="Minakuchi Y."/>
            <person name="Umen J.G."/>
            <person name="Toyoda A."/>
            <person name="Nozaki H."/>
        </authorList>
    </citation>
    <scope>NUCLEOTIDE SEQUENCE</scope>
    <source>
        <strain evidence="2">NIES-3780</strain>
    </source>
</reference>
<organism evidence="2 3">
    <name type="scientific">Volvox africanus</name>
    <dbReference type="NCBI Taxonomy" id="51714"/>
    <lineage>
        <taxon>Eukaryota</taxon>
        <taxon>Viridiplantae</taxon>
        <taxon>Chlorophyta</taxon>
        <taxon>core chlorophytes</taxon>
        <taxon>Chlorophyceae</taxon>
        <taxon>CS clade</taxon>
        <taxon>Chlamydomonadales</taxon>
        <taxon>Volvocaceae</taxon>
        <taxon>Volvox</taxon>
    </lineage>
</organism>
<dbReference type="EMBL" id="BNCO01000068">
    <property type="protein sequence ID" value="GIL64628.1"/>
    <property type="molecule type" value="Genomic_DNA"/>
</dbReference>
<protein>
    <recommendedName>
        <fullName evidence="1">AAR2 C-terminal domain-containing protein</fullName>
    </recommendedName>
</protein>
<dbReference type="Gene3D" id="1.25.40.550">
    <property type="entry name" value="Aar2, C-terminal domain-like"/>
    <property type="match status" value="1"/>
</dbReference>
<keyword evidence="3" id="KW-1185">Reference proteome</keyword>
<dbReference type="Proteomes" id="UP000747399">
    <property type="component" value="Unassembled WGS sequence"/>
</dbReference>
<dbReference type="GO" id="GO:0000244">
    <property type="term" value="P:spliceosomal tri-snRNP complex assembly"/>
    <property type="evidence" value="ECO:0007669"/>
    <property type="project" value="TreeGrafter"/>
</dbReference>
<dbReference type="InterPro" id="IPR033648">
    <property type="entry name" value="AAR2_C"/>
</dbReference>
<gene>
    <name evidence="2" type="ORF">Vafri_18522</name>
</gene>
<proteinExistence type="predicted"/>